<evidence type="ECO:0000256" key="5">
    <source>
        <dbReference type="SAM" id="MobiDB-lite"/>
    </source>
</evidence>
<dbReference type="PATRIC" id="fig|1331060.3.peg.3511"/>
<evidence type="ECO:0000256" key="2">
    <source>
        <dbReference type="ARBA" id="ARBA00012438"/>
    </source>
</evidence>
<feature type="domain" description="PAS" evidence="8">
    <location>
        <begin position="73"/>
        <end position="146"/>
    </location>
</feature>
<dbReference type="eggNOG" id="COG4191">
    <property type="taxonomic scope" value="Bacteria"/>
</dbReference>
<feature type="domain" description="Response regulatory" evidence="7">
    <location>
        <begin position="459"/>
        <end position="573"/>
    </location>
</feature>
<dbReference type="InterPro" id="IPR000700">
    <property type="entry name" value="PAS-assoc_C"/>
</dbReference>
<dbReference type="NCBIfam" id="TIGR00229">
    <property type="entry name" value="sensory_box"/>
    <property type="match status" value="1"/>
</dbReference>
<reference evidence="10 11" key="1">
    <citation type="journal article" date="2013" name="Genome Announc.">
        <title>Draft Genome Sequence of Sphingobium lactosutens Strain DS20T, Isolated from a Hexachlorocyclohexane Dumpsite.</title>
        <authorList>
            <person name="Kumar R."/>
            <person name="Dwivedi V."/>
            <person name="Negi V."/>
            <person name="Khurana J.P."/>
            <person name="Lal R."/>
        </authorList>
    </citation>
    <scope>NUCLEOTIDE SEQUENCE [LARGE SCALE GENOMIC DNA]</scope>
    <source>
        <strain evidence="10 11">DS20</strain>
    </source>
</reference>
<dbReference type="CDD" id="cd00130">
    <property type="entry name" value="PAS"/>
    <property type="match status" value="1"/>
</dbReference>
<name>T0HKJ8_9SPHN</name>
<dbReference type="SUPFAM" id="SSF55785">
    <property type="entry name" value="PYP-like sensor domain (PAS domain)"/>
    <property type="match status" value="1"/>
</dbReference>
<feature type="domain" description="Histidine kinase" evidence="6">
    <location>
        <begin position="214"/>
        <end position="434"/>
    </location>
</feature>
<dbReference type="GO" id="GO:0000155">
    <property type="term" value="F:phosphorelay sensor kinase activity"/>
    <property type="evidence" value="ECO:0007669"/>
    <property type="project" value="InterPro"/>
</dbReference>
<keyword evidence="10" id="KW-0418">Kinase</keyword>
<dbReference type="EC" id="2.7.13.3" evidence="2"/>
<dbReference type="PROSITE" id="PS50112">
    <property type="entry name" value="PAS"/>
    <property type="match status" value="1"/>
</dbReference>
<evidence type="ECO:0000259" key="6">
    <source>
        <dbReference type="PROSITE" id="PS50109"/>
    </source>
</evidence>
<dbReference type="InterPro" id="IPR036890">
    <property type="entry name" value="HATPase_C_sf"/>
</dbReference>
<organism evidence="10 11">
    <name type="scientific">Sphingobium lactosutens DS20</name>
    <dbReference type="NCBI Taxonomy" id="1331060"/>
    <lineage>
        <taxon>Bacteria</taxon>
        <taxon>Pseudomonadati</taxon>
        <taxon>Pseudomonadota</taxon>
        <taxon>Alphaproteobacteria</taxon>
        <taxon>Sphingomonadales</taxon>
        <taxon>Sphingomonadaceae</taxon>
        <taxon>Sphingobium</taxon>
    </lineage>
</organism>
<evidence type="ECO:0000259" key="8">
    <source>
        <dbReference type="PROSITE" id="PS50112"/>
    </source>
</evidence>
<dbReference type="Pfam" id="PF00512">
    <property type="entry name" value="HisKA"/>
    <property type="match status" value="1"/>
</dbReference>
<dbReference type="PANTHER" id="PTHR43065:SF42">
    <property type="entry name" value="TWO-COMPONENT SENSOR PPRA"/>
    <property type="match status" value="1"/>
</dbReference>
<dbReference type="RefSeq" id="WP_021227208.1">
    <property type="nucleotide sequence ID" value="NZ_ATDP01000101.1"/>
</dbReference>
<comment type="catalytic activity">
    <reaction evidence="1">
        <text>ATP + protein L-histidine = ADP + protein N-phospho-L-histidine.</text>
        <dbReference type="EC" id="2.7.13.3"/>
    </reaction>
</comment>
<dbReference type="InterPro" id="IPR011006">
    <property type="entry name" value="CheY-like_superfamily"/>
</dbReference>
<gene>
    <name evidence="10" type="ORF">RLDS_18215</name>
</gene>
<dbReference type="Pfam" id="PF00072">
    <property type="entry name" value="Response_reg"/>
    <property type="match status" value="1"/>
</dbReference>
<dbReference type="InterPro" id="IPR000014">
    <property type="entry name" value="PAS"/>
</dbReference>
<accession>T0HKJ8</accession>
<dbReference type="CDD" id="cd00082">
    <property type="entry name" value="HisKA"/>
    <property type="match status" value="1"/>
</dbReference>
<dbReference type="SMART" id="SM00448">
    <property type="entry name" value="REC"/>
    <property type="match status" value="1"/>
</dbReference>
<dbReference type="Pfam" id="PF02518">
    <property type="entry name" value="HATPase_c"/>
    <property type="match status" value="1"/>
</dbReference>
<keyword evidence="3 4" id="KW-0597">Phosphoprotein</keyword>
<evidence type="ECO:0000256" key="1">
    <source>
        <dbReference type="ARBA" id="ARBA00000085"/>
    </source>
</evidence>
<dbReference type="SUPFAM" id="SSF55874">
    <property type="entry name" value="ATPase domain of HSP90 chaperone/DNA topoisomerase II/histidine kinase"/>
    <property type="match status" value="1"/>
</dbReference>
<keyword evidence="10" id="KW-0808">Transferase</keyword>
<dbReference type="PROSITE" id="PS50109">
    <property type="entry name" value="HIS_KIN"/>
    <property type="match status" value="1"/>
</dbReference>
<keyword evidence="11" id="KW-1185">Reference proteome</keyword>
<evidence type="ECO:0000313" key="10">
    <source>
        <dbReference type="EMBL" id="EQB12708.1"/>
    </source>
</evidence>
<comment type="caution">
    <text evidence="10">The sequence shown here is derived from an EMBL/GenBank/DDBJ whole genome shotgun (WGS) entry which is preliminary data.</text>
</comment>
<dbReference type="InterPro" id="IPR003594">
    <property type="entry name" value="HATPase_dom"/>
</dbReference>
<dbReference type="NCBIfam" id="NF010076">
    <property type="entry name" value="PRK13557.1"/>
    <property type="match status" value="1"/>
</dbReference>
<dbReference type="Gene3D" id="3.40.50.2300">
    <property type="match status" value="1"/>
</dbReference>
<dbReference type="InterPro" id="IPR001610">
    <property type="entry name" value="PAC"/>
</dbReference>
<dbReference type="InterPro" id="IPR001789">
    <property type="entry name" value="Sig_transdc_resp-reg_receiver"/>
</dbReference>
<dbReference type="PROSITE" id="PS50110">
    <property type="entry name" value="RESPONSE_REGULATORY"/>
    <property type="match status" value="1"/>
</dbReference>
<dbReference type="SMART" id="SM00388">
    <property type="entry name" value="HisKA"/>
    <property type="match status" value="1"/>
</dbReference>
<evidence type="ECO:0000259" key="9">
    <source>
        <dbReference type="PROSITE" id="PS50113"/>
    </source>
</evidence>
<dbReference type="Gene3D" id="3.30.450.20">
    <property type="entry name" value="PAS domain"/>
    <property type="match status" value="1"/>
</dbReference>
<sequence length="592" mass="65375">MTGQEPEGAADDCRCVTTEGFQVHEERTDENGSQASGEPAGDLPDPTSFSPTGNRPTHHWKRSTIAEPGLEQRGTVFFAALQMTRMPMILTDPRQDDNPIVFANKAFLDLTGYEESEIVGRNCRFLQGADTDRAAVSDLREAVKHREAISLEILNYKRDGTAFWNAVFIAPVFDDHGDLIYFFASQLDVTRRRSSEQSFRQAQKMEAIGQLTAGLAHDFNNLLQIVTGNIELVLTGDLDDRQRRLLTNAARATDRGTKLTRQLLAFARKTRLEPKRINLNDLIHEFGDLIDNTVGAQIRLVTALERRLPDVQIDPSHLEMALLNVLLNARDAMPDGGTVTIATELWKLNGNAAAHQLPEGDYVVLSISDEGTGMSEDVRRRATEPFFTTKGQDRGTGLGLAMVHGFVQQSLGRLELDSVAGKGTTIRMLFPVAIGEADRFSPPALPSAMRRASAQGTETILLVEDSDDVRALAAEQLSALGYKLVLASSGEEALELWDKQKIDLLFTDIVMPGGMSGLELVEKFVELAPDIPVLMTTGYNEDLVADIPRGTSLDVIGKPYRREELADRVRMALDRRLEGPRTQARNFPHKEG</sequence>
<evidence type="ECO:0000259" key="7">
    <source>
        <dbReference type="PROSITE" id="PS50110"/>
    </source>
</evidence>
<dbReference type="Proteomes" id="UP000015531">
    <property type="component" value="Unassembled WGS sequence"/>
</dbReference>
<dbReference type="PRINTS" id="PR00344">
    <property type="entry name" value="BCTRLSENSOR"/>
</dbReference>
<dbReference type="SUPFAM" id="SSF52172">
    <property type="entry name" value="CheY-like"/>
    <property type="match status" value="1"/>
</dbReference>
<dbReference type="InterPro" id="IPR004358">
    <property type="entry name" value="Sig_transdc_His_kin-like_C"/>
</dbReference>
<dbReference type="InterPro" id="IPR035965">
    <property type="entry name" value="PAS-like_dom_sf"/>
</dbReference>
<dbReference type="Pfam" id="PF13426">
    <property type="entry name" value="PAS_9"/>
    <property type="match status" value="1"/>
</dbReference>
<protein>
    <recommendedName>
        <fullName evidence="2">histidine kinase</fullName>
        <ecNumber evidence="2">2.7.13.3</ecNumber>
    </recommendedName>
</protein>
<dbReference type="Gene3D" id="3.30.565.10">
    <property type="entry name" value="Histidine kinase-like ATPase, C-terminal domain"/>
    <property type="match status" value="1"/>
</dbReference>
<dbReference type="InterPro" id="IPR003661">
    <property type="entry name" value="HisK_dim/P_dom"/>
</dbReference>
<dbReference type="EMBL" id="ATDP01000101">
    <property type="protein sequence ID" value="EQB12708.1"/>
    <property type="molecule type" value="Genomic_DNA"/>
</dbReference>
<dbReference type="AlphaFoldDB" id="T0HKJ8"/>
<evidence type="ECO:0000256" key="4">
    <source>
        <dbReference type="PROSITE-ProRule" id="PRU00169"/>
    </source>
</evidence>
<dbReference type="PROSITE" id="PS50113">
    <property type="entry name" value="PAC"/>
    <property type="match status" value="1"/>
</dbReference>
<dbReference type="PANTHER" id="PTHR43065">
    <property type="entry name" value="SENSOR HISTIDINE KINASE"/>
    <property type="match status" value="1"/>
</dbReference>
<evidence type="ECO:0000313" key="11">
    <source>
        <dbReference type="Proteomes" id="UP000015531"/>
    </source>
</evidence>
<feature type="region of interest" description="Disordered" evidence="5">
    <location>
        <begin position="1"/>
        <end position="66"/>
    </location>
</feature>
<dbReference type="InterPro" id="IPR005467">
    <property type="entry name" value="His_kinase_dom"/>
</dbReference>
<dbReference type="SMART" id="SM00387">
    <property type="entry name" value="HATPase_c"/>
    <property type="match status" value="1"/>
</dbReference>
<dbReference type="InterPro" id="IPR036097">
    <property type="entry name" value="HisK_dim/P_sf"/>
</dbReference>
<proteinExistence type="predicted"/>
<dbReference type="Gene3D" id="1.10.287.130">
    <property type="match status" value="1"/>
</dbReference>
<dbReference type="SUPFAM" id="SSF47384">
    <property type="entry name" value="Homodimeric domain of signal transducing histidine kinase"/>
    <property type="match status" value="1"/>
</dbReference>
<feature type="domain" description="PAC" evidence="9">
    <location>
        <begin position="147"/>
        <end position="201"/>
    </location>
</feature>
<evidence type="ECO:0000256" key="3">
    <source>
        <dbReference type="ARBA" id="ARBA00022553"/>
    </source>
</evidence>
<dbReference type="SMART" id="SM00086">
    <property type="entry name" value="PAC"/>
    <property type="match status" value="1"/>
</dbReference>
<feature type="modified residue" description="4-aspartylphosphate" evidence="4">
    <location>
        <position position="508"/>
    </location>
</feature>